<gene>
    <name evidence="2" type="ORF">S01H1_19781</name>
</gene>
<protein>
    <submittedName>
        <fullName evidence="2">Uncharacterized protein</fullName>
    </submittedName>
</protein>
<evidence type="ECO:0000313" key="2">
    <source>
        <dbReference type="EMBL" id="GAF96746.1"/>
    </source>
</evidence>
<organism evidence="2">
    <name type="scientific">marine sediment metagenome</name>
    <dbReference type="NCBI Taxonomy" id="412755"/>
    <lineage>
        <taxon>unclassified sequences</taxon>
        <taxon>metagenomes</taxon>
        <taxon>ecological metagenomes</taxon>
    </lineage>
</organism>
<name>X0UBN9_9ZZZZ</name>
<comment type="caution">
    <text evidence="2">The sequence shown here is derived from an EMBL/GenBank/DDBJ whole genome shotgun (WGS) entry which is preliminary data.</text>
</comment>
<dbReference type="EMBL" id="BARS01010731">
    <property type="protein sequence ID" value="GAF96746.1"/>
    <property type="molecule type" value="Genomic_DNA"/>
</dbReference>
<feature type="non-terminal residue" evidence="2">
    <location>
        <position position="242"/>
    </location>
</feature>
<evidence type="ECO:0000256" key="1">
    <source>
        <dbReference type="SAM" id="MobiDB-lite"/>
    </source>
</evidence>
<accession>X0UBN9</accession>
<dbReference type="AlphaFoldDB" id="X0UBN9"/>
<feature type="region of interest" description="Disordered" evidence="1">
    <location>
        <begin position="10"/>
        <end position="36"/>
    </location>
</feature>
<sequence>MLAKIIPINQESQSDFTRRQQLMADEPKGPAPYEEEMQDLPDIRPQDATHHLVDSAEYIPDSELNEKQRVQRKAFHIKQEKEALLGLVKSPDWNIADPSFRQDFRASVVVRAHRLWKMADRSPDHREDIYNIIGDELGRIRELAIADRVPTFTRIMSLQKEIDVRRAILVTEKEVTSRVYLADPQDKPYLVKRDWGFIHDYLEATRYNEVPLAFWFWSAIMCISALAKNHLWVPVGGSKNIF</sequence>
<reference evidence="2" key="1">
    <citation type="journal article" date="2014" name="Front. Microbiol.">
        <title>High frequency of phylogenetically diverse reductive dehalogenase-homologous genes in deep subseafloor sedimentary metagenomes.</title>
        <authorList>
            <person name="Kawai M."/>
            <person name="Futagami T."/>
            <person name="Toyoda A."/>
            <person name="Takaki Y."/>
            <person name="Nishi S."/>
            <person name="Hori S."/>
            <person name="Arai W."/>
            <person name="Tsubouchi T."/>
            <person name="Morono Y."/>
            <person name="Uchiyama I."/>
            <person name="Ito T."/>
            <person name="Fujiyama A."/>
            <person name="Inagaki F."/>
            <person name="Takami H."/>
        </authorList>
    </citation>
    <scope>NUCLEOTIDE SEQUENCE</scope>
    <source>
        <strain evidence="2">Expedition CK06-06</strain>
    </source>
</reference>
<proteinExistence type="predicted"/>